<dbReference type="FunFam" id="3.40.50.12710:FF:000001">
    <property type="entry name" value="Protein arginine methyltransferase NDUFAF7"/>
    <property type="match status" value="1"/>
</dbReference>
<dbReference type="AlphaFoldDB" id="A0AA39FPR4"/>
<keyword evidence="5" id="KW-0809">Transit peptide</keyword>
<dbReference type="GO" id="GO:0005739">
    <property type="term" value="C:mitochondrion"/>
    <property type="evidence" value="ECO:0007669"/>
    <property type="project" value="UniProtKB-SubCell"/>
</dbReference>
<keyword evidence="3 9" id="KW-0489">Methyltransferase</keyword>
<evidence type="ECO:0000256" key="6">
    <source>
        <dbReference type="ARBA" id="ARBA00023128"/>
    </source>
</evidence>
<comment type="function">
    <text evidence="8">Arginine methyltransferase involved in the assembly or stability of mitochondrial NADH:ubiquinone oxidoreductase complex (complex I). Acts by mediating symmetric dimethylation of 'Arg-118' of NDUFS2 after it assembles into the complex I, stabilizing the early intermediate complex.</text>
</comment>
<evidence type="ECO:0000256" key="1">
    <source>
        <dbReference type="ARBA" id="ARBA00004173"/>
    </source>
</evidence>
<dbReference type="PANTHER" id="PTHR12049">
    <property type="entry name" value="PROTEIN ARGININE METHYLTRANSFERASE NDUFAF7, MITOCHONDRIAL"/>
    <property type="match status" value="1"/>
</dbReference>
<keyword evidence="4 9" id="KW-0808">Transferase</keyword>
<dbReference type="EC" id="2.1.1.320" evidence="9"/>
<evidence type="ECO:0000313" key="11">
    <source>
        <dbReference type="Proteomes" id="UP001168990"/>
    </source>
</evidence>
<dbReference type="GO" id="GO:0032259">
    <property type="term" value="P:methylation"/>
    <property type="evidence" value="ECO:0007669"/>
    <property type="project" value="UniProtKB-KW"/>
</dbReference>
<comment type="subcellular location">
    <subcellularLocation>
        <location evidence="1 9">Mitochondrion</location>
    </subcellularLocation>
</comment>
<dbReference type="InterPro" id="IPR003788">
    <property type="entry name" value="NDUFAF7"/>
</dbReference>
<comment type="similarity">
    <text evidence="2 9">Belongs to the NDUFAF7 family.</text>
</comment>
<dbReference type="PANTHER" id="PTHR12049:SF7">
    <property type="entry name" value="PROTEIN ARGININE METHYLTRANSFERASE NDUFAF7, MITOCHONDRIAL"/>
    <property type="match status" value="1"/>
</dbReference>
<keyword evidence="6 9" id="KW-0496">Mitochondrion</keyword>
<dbReference type="Proteomes" id="UP001168990">
    <property type="component" value="Unassembled WGS sequence"/>
</dbReference>
<dbReference type="SUPFAM" id="SSF53335">
    <property type="entry name" value="S-adenosyl-L-methionine-dependent methyltransferases"/>
    <property type="match status" value="1"/>
</dbReference>
<evidence type="ECO:0000256" key="8">
    <source>
        <dbReference type="ARBA" id="ARBA00054758"/>
    </source>
</evidence>
<proteinExistence type="inferred from homology"/>
<comment type="catalytic activity">
    <reaction evidence="7 9">
        <text>L-arginyl-[protein] + 2 S-adenosyl-L-methionine = N(omega),N(omega)'-dimethyl-L-arginyl-[protein] + 2 S-adenosyl-L-homocysteine + 2 H(+)</text>
        <dbReference type="Rhea" id="RHEA:48108"/>
        <dbReference type="Rhea" id="RHEA-COMP:10532"/>
        <dbReference type="Rhea" id="RHEA-COMP:11992"/>
        <dbReference type="ChEBI" id="CHEBI:15378"/>
        <dbReference type="ChEBI" id="CHEBI:29965"/>
        <dbReference type="ChEBI" id="CHEBI:57856"/>
        <dbReference type="ChEBI" id="CHEBI:59789"/>
        <dbReference type="ChEBI" id="CHEBI:88221"/>
        <dbReference type="EC" id="2.1.1.320"/>
    </reaction>
</comment>
<keyword evidence="11" id="KW-1185">Reference proteome</keyword>
<organism evidence="10 11">
    <name type="scientific">Microctonus aethiopoides</name>
    <dbReference type="NCBI Taxonomy" id="144406"/>
    <lineage>
        <taxon>Eukaryota</taxon>
        <taxon>Metazoa</taxon>
        <taxon>Ecdysozoa</taxon>
        <taxon>Arthropoda</taxon>
        <taxon>Hexapoda</taxon>
        <taxon>Insecta</taxon>
        <taxon>Pterygota</taxon>
        <taxon>Neoptera</taxon>
        <taxon>Endopterygota</taxon>
        <taxon>Hymenoptera</taxon>
        <taxon>Apocrita</taxon>
        <taxon>Ichneumonoidea</taxon>
        <taxon>Braconidae</taxon>
        <taxon>Euphorinae</taxon>
        <taxon>Microctonus</taxon>
    </lineage>
</organism>
<gene>
    <name evidence="10" type="ORF">PV328_006740</name>
</gene>
<dbReference type="GO" id="GO:0035243">
    <property type="term" value="F:protein-arginine omega-N symmetric methyltransferase activity"/>
    <property type="evidence" value="ECO:0007669"/>
    <property type="project" value="UniProtKB-EC"/>
</dbReference>
<accession>A0AA39FPR4</accession>
<evidence type="ECO:0000256" key="9">
    <source>
        <dbReference type="RuleBase" id="RU364114"/>
    </source>
</evidence>
<evidence type="ECO:0000256" key="7">
    <source>
        <dbReference type="ARBA" id="ARBA00048612"/>
    </source>
</evidence>
<comment type="caution">
    <text evidence="10">The sequence shown here is derived from an EMBL/GenBank/DDBJ whole genome shotgun (WGS) entry which is preliminary data.</text>
</comment>
<protein>
    <recommendedName>
        <fullName evidence="9">Protein arginine methyltransferase NDUFAF7</fullName>
        <ecNumber evidence="9">2.1.1.320</ecNumber>
    </recommendedName>
</protein>
<dbReference type="InterPro" id="IPR038375">
    <property type="entry name" value="NDUFAF7_sf"/>
</dbReference>
<evidence type="ECO:0000256" key="4">
    <source>
        <dbReference type="ARBA" id="ARBA00022679"/>
    </source>
</evidence>
<evidence type="ECO:0000256" key="5">
    <source>
        <dbReference type="ARBA" id="ARBA00022946"/>
    </source>
</evidence>
<dbReference type="InterPro" id="IPR029063">
    <property type="entry name" value="SAM-dependent_MTases_sf"/>
</dbReference>
<sequence>MKHLWNMKAAKLLNITRDNVIQKTSRRLINCSFVTMSTEKPNEETKLLHKHLFTKIKACGPINVADYMKEALTHPVAGYYMNKDVFGSKGDFTTSPEISQLFGEMIGVWVLSEWRKISRDDFQLVELGPGRGTLSRDILKVFKQFRATDKVSIHLVEISRKLSEIQAQKLCTSSKEVVSNVNEEQKNSVTHYREGITEFGSKVFWYRSIEDVPRKFSVFIAHEFFDALPIHKFQKNNGTWHEVFVDIDPNNEEKFRYVISPSPTLTGKLFISENETRDHVEFSPQTMIIVDYLASFLKECGGFALIADYGHNGEKTDTFRAFKNHQQQDPLLNPGTADLTADVDFSLIKRIATKNNRTITFGPVEQREFLLQLGIDVRLNMLLRKITDEEKNELTSGYHMIVDEDKMGKCFKMFAMYPSVLKEHLTNWPVSGFINLDSIRKIQRPTVE</sequence>
<reference evidence="10" key="2">
    <citation type="submission" date="2023-03" db="EMBL/GenBank/DDBJ databases">
        <authorList>
            <person name="Inwood S.N."/>
            <person name="Skelly J.G."/>
            <person name="Guhlin J."/>
            <person name="Harrop T.W.R."/>
            <person name="Goldson S.G."/>
            <person name="Dearden P.K."/>
        </authorList>
    </citation>
    <scope>NUCLEOTIDE SEQUENCE</scope>
    <source>
        <strain evidence="10">Irish</strain>
        <tissue evidence="10">Whole body</tissue>
    </source>
</reference>
<reference evidence="10" key="1">
    <citation type="journal article" date="2023" name="bioRxiv">
        <title>Scaffold-level genome assemblies of two parasitoid biocontrol wasps reveal the parthenogenesis mechanism and an associated novel virus.</title>
        <authorList>
            <person name="Inwood S."/>
            <person name="Skelly J."/>
            <person name="Guhlin J."/>
            <person name="Harrop T."/>
            <person name="Goldson S."/>
            <person name="Dearden P."/>
        </authorList>
    </citation>
    <scope>NUCLEOTIDE SEQUENCE</scope>
    <source>
        <strain evidence="10">Irish</strain>
        <tissue evidence="10">Whole body</tissue>
    </source>
</reference>
<name>A0AA39FPR4_9HYME</name>
<evidence type="ECO:0000256" key="2">
    <source>
        <dbReference type="ARBA" id="ARBA00005891"/>
    </source>
</evidence>
<dbReference type="GO" id="GO:0032981">
    <property type="term" value="P:mitochondrial respiratory chain complex I assembly"/>
    <property type="evidence" value="ECO:0007669"/>
    <property type="project" value="TreeGrafter"/>
</dbReference>
<dbReference type="EMBL" id="JAQQBS010000002">
    <property type="protein sequence ID" value="KAK0173564.1"/>
    <property type="molecule type" value="Genomic_DNA"/>
</dbReference>
<evidence type="ECO:0000313" key="10">
    <source>
        <dbReference type="EMBL" id="KAK0173564.1"/>
    </source>
</evidence>
<dbReference type="Pfam" id="PF02636">
    <property type="entry name" value="Methyltransf_28"/>
    <property type="match status" value="1"/>
</dbReference>
<dbReference type="Gene3D" id="3.40.50.12710">
    <property type="match status" value="1"/>
</dbReference>
<evidence type="ECO:0000256" key="3">
    <source>
        <dbReference type="ARBA" id="ARBA00022603"/>
    </source>
</evidence>